<keyword evidence="1" id="KW-1133">Transmembrane helix</keyword>
<reference evidence="2 3" key="1">
    <citation type="submission" date="2019-05" db="EMBL/GenBank/DDBJ databases">
        <title>The Complete Genome Sequence of the n-alkane-degrading Desulfoglaeba alkanexedens ALDC reveals multiple alkylsuccinate synthase gene clusters.</title>
        <authorList>
            <person name="Callaghan A.V."/>
            <person name="Davidova I.A."/>
            <person name="Duncan K.E."/>
            <person name="Morris B."/>
            <person name="McInerney M.J."/>
        </authorList>
    </citation>
    <scope>NUCLEOTIDE SEQUENCE [LARGE SCALE GENOMIC DNA]</scope>
    <source>
        <strain evidence="2 3">ALDC</strain>
    </source>
</reference>
<feature type="transmembrane region" description="Helical" evidence="1">
    <location>
        <begin position="85"/>
        <end position="104"/>
    </location>
</feature>
<sequence>MLRTIDTLSIYNRLKSAGLPEACAKEIAEVFRETIEENLATTTDLKTTESNLTKYIESVRAELKKDIELLRAELRKEIAESKASIIRWVAGMLIAQAALIATLVKLL</sequence>
<name>A0A4V1ERR7_9BACT</name>
<dbReference type="SUPFAM" id="SSF47162">
    <property type="entry name" value="Apolipoprotein"/>
    <property type="match status" value="1"/>
</dbReference>
<evidence type="ECO:0000313" key="3">
    <source>
        <dbReference type="Proteomes" id="UP000298602"/>
    </source>
</evidence>
<evidence type="ECO:0000313" key="2">
    <source>
        <dbReference type="EMBL" id="QCQ22581.1"/>
    </source>
</evidence>
<evidence type="ECO:0000256" key="1">
    <source>
        <dbReference type="SAM" id="Phobius"/>
    </source>
</evidence>
<dbReference type="AlphaFoldDB" id="A0A4V1ERR7"/>
<organism evidence="2 3">
    <name type="scientific">Desulfoglaeba alkanexedens ALDC</name>
    <dbReference type="NCBI Taxonomy" id="980445"/>
    <lineage>
        <taxon>Bacteria</taxon>
        <taxon>Pseudomonadati</taxon>
        <taxon>Thermodesulfobacteriota</taxon>
        <taxon>Syntrophobacteria</taxon>
        <taxon>Syntrophobacterales</taxon>
        <taxon>Syntrophobacteraceae</taxon>
        <taxon>Desulfoglaeba</taxon>
    </lineage>
</organism>
<accession>A0A4V1ERR7</accession>
<protein>
    <recommendedName>
        <fullName evidence="4">DUF1640 domain-containing protein</fullName>
    </recommendedName>
</protein>
<keyword evidence="3" id="KW-1185">Reference proteome</keyword>
<dbReference type="Proteomes" id="UP000298602">
    <property type="component" value="Chromosome"/>
</dbReference>
<keyword evidence="1" id="KW-0812">Transmembrane</keyword>
<evidence type="ECO:0008006" key="4">
    <source>
        <dbReference type="Google" id="ProtNLM"/>
    </source>
</evidence>
<dbReference type="OrthoDB" id="5458562at2"/>
<gene>
    <name evidence="2" type="ORF">FDQ92_10635</name>
</gene>
<proteinExistence type="predicted"/>
<dbReference type="KEGG" id="dax:FDQ92_10635"/>
<dbReference type="RefSeq" id="WP_137424865.1">
    <property type="nucleotide sequence ID" value="NZ_CP040098.1"/>
</dbReference>
<dbReference type="Gene3D" id="1.20.5.340">
    <property type="match status" value="1"/>
</dbReference>
<keyword evidence="1" id="KW-0472">Membrane</keyword>
<dbReference type="EMBL" id="CP040098">
    <property type="protein sequence ID" value="QCQ22581.1"/>
    <property type="molecule type" value="Genomic_DNA"/>
</dbReference>
<reference evidence="2 3" key="2">
    <citation type="submission" date="2019-05" db="EMBL/GenBank/DDBJ databases">
        <authorList>
            <person name="Suflita J.M."/>
            <person name="Marks C.R."/>
        </authorList>
    </citation>
    <scope>NUCLEOTIDE SEQUENCE [LARGE SCALE GENOMIC DNA]</scope>
    <source>
        <strain evidence="2 3">ALDC</strain>
    </source>
</reference>